<dbReference type="PANTHER" id="PTHR35895">
    <property type="entry name" value="CHROMOSOME 16, WHOLE GENOME SHOTGUN SEQUENCE"/>
    <property type="match status" value="1"/>
</dbReference>
<dbReference type="GO" id="GO:0016020">
    <property type="term" value="C:membrane"/>
    <property type="evidence" value="ECO:0007669"/>
    <property type="project" value="TreeGrafter"/>
</dbReference>
<accession>A0AAU9LP97</accession>
<dbReference type="AlphaFoldDB" id="A0AAU9LP97"/>
<organism evidence="2 5">
    <name type="scientific">Peronospora belbahrii</name>
    <dbReference type="NCBI Taxonomy" id="622444"/>
    <lineage>
        <taxon>Eukaryota</taxon>
        <taxon>Sar</taxon>
        <taxon>Stramenopiles</taxon>
        <taxon>Oomycota</taxon>
        <taxon>Peronosporomycetes</taxon>
        <taxon>Peronosporales</taxon>
        <taxon>Peronosporaceae</taxon>
        <taxon>Peronospora</taxon>
    </lineage>
</organism>
<dbReference type="PANTHER" id="PTHR35895:SF1">
    <property type="entry name" value="LIPID-BINDING SERUM GLYCOPROTEIN C-TERMINAL DOMAIN-CONTAINING PROTEIN"/>
    <property type="match status" value="1"/>
</dbReference>
<evidence type="ECO:0000313" key="5">
    <source>
        <dbReference type="Proteomes" id="UP001160483"/>
    </source>
</evidence>
<evidence type="ECO:0000313" key="3">
    <source>
        <dbReference type="EMBL" id="CAH0521261.1"/>
    </source>
</evidence>
<dbReference type="Pfam" id="PF12505">
    <property type="entry name" value="DUF3712"/>
    <property type="match status" value="1"/>
</dbReference>
<gene>
    <name evidence="3" type="ORF">PBS001_LOCUS7720</name>
    <name evidence="2" type="ORF">PBS003_LOCUS8371</name>
</gene>
<proteinExistence type="predicted"/>
<sequence length="374" mass="40916">MSKEDEITEVTSPSAQAVYREYSSMLLPVDQKDSESREMLLGSGGKPREKFLWWHMTKTQRVFVIIALVTLVAFGLLVIVWFAVVPAVVQHYINNVQMELNYIDILSIPDSETLVVDLSLSIQHDVAIAATTGSTFVSLFYDGTEFATLPFPELDINTGSQSYNITIDADMPITDQKVLNAMLSDLMNAAEISLAVTALLDMQAFGVSLKDLSFERDLAVKGFASFSDPKPLIKEIELTTCSSSEYKFIINVTMDNVAQIGLEGIGEFNMSLYNGQQYLGYALSQKPDLGIPRGVSNQSFSITVDAATVSISDMLISGLTSSSQFYIVGNNPYVTMHKQFAEALSNVNMSVSSSRGSFTNMKVGPTCDLLSLLG</sequence>
<reference evidence="2 4" key="1">
    <citation type="submission" date="2021-11" db="EMBL/GenBank/DDBJ databases">
        <authorList>
            <person name="Islam A."/>
            <person name="Islam S."/>
            <person name="Flora M.S."/>
            <person name="Rahman M."/>
            <person name="Ziaur R.M."/>
            <person name="Epstein J.H."/>
            <person name="Hassan M."/>
            <person name="Klassen M."/>
            <person name="Woodard K."/>
            <person name="Webb A."/>
            <person name="Webby R.J."/>
            <person name="El Zowalaty M.E."/>
        </authorList>
    </citation>
    <scope>NUCLEOTIDE SEQUENCE</scope>
    <source>
        <strain evidence="3">Pbs1</strain>
        <strain evidence="2">Pbs3</strain>
    </source>
</reference>
<evidence type="ECO:0008006" key="6">
    <source>
        <dbReference type="Google" id="ProtNLM"/>
    </source>
</evidence>
<evidence type="ECO:0000313" key="2">
    <source>
        <dbReference type="EMBL" id="CAH0481766.1"/>
    </source>
</evidence>
<keyword evidence="1" id="KW-1133">Transmembrane helix</keyword>
<comment type="caution">
    <text evidence="2">The sequence shown here is derived from an EMBL/GenBank/DDBJ whole genome shotgun (WGS) entry which is preliminary data.</text>
</comment>
<keyword evidence="1" id="KW-0812">Transmembrane</keyword>
<dbReference type="EMBL" id="CAKLCB010000376">
    <property type="protein sequence ID" value="CAH0521261.1"/>
    <property type="molecule type" value="Genomic_DNA"/>
</dbReference>
<protein>
    <recommendedName>
        <fullName evidence="6">Late embryogenesis abundant protein LEA-2 subgroup domain-containing protein</fullName>
    </recommendedName>
</protein>
<evidence type="ECO:0000256" key="1">
    <source>
        <dbReference type="SAM" id="Phobius"/>
    </source>
</evidence>
<name>A0AAU9LP97_9STRA</name>
<dbReference type="EMBL" id="CAKKTJ010000330">
    <property type="protein sequence ID" value="CAH0481766.1"/>
    <property type="molecule type" value="Genomic_DNA"/>
</dbReference>
<dbReference type="Proteomes" id="UP001160483">
    <property type="component" value="Unassembled WGS sequence"/>
</dbReference>
<dbReference type="Proteomes" id="UP001158986">
    <property type="component" value="Unassembled WGS sequence"/>
</dbReference>
<dbReference type="InterPro" id="IPR022185">
    <property type="entry name" value="DUF3712"/>
</dbReference>
<dbReference type="InterPro" id="IPR046368">
    <property type="entry name" value="Tag1"/>
</dbReference>
<keyword evidence="1" id="KW-0472">Membrane</keyword>
<keyword evidence="4" id="KW-1185">Reference proteome</keyword>
<evidence type="ECO:0000313" key="4">
    <source>
        <dbReference type="Proteomes" id="UP001158986"/>
    </source>
</evidence>
<feature type="transmembrane region" description="Helical" evidence="1">
    <location>
        <begin position="62"/>
        <end position="84"/>
    </location>
</feature>